<organism evidence="3 4">
    <name type="scientific">Mucilaginibacter gossypii</name>
    <dbReference type="NCBI Taxonomy" id="551996"/>
    <lineage>
        <taxon>Bacteria</taxon>
        <taxon>Pseudomonadati</taxon>
        <taxon>Bacteroidota</taxon>
        <taxon>Sphingobacteriia</taxon>
        <taxon>Sphingobacteriales</taxon>
        <taxon>Sphingobacteriaceae</taxon>
        <taxon>Mucilaginibacter</taxon>
    </lineage>
</organism>
<gene>
    <name evidence="3" type="ORF">SAMN05192573_116118</name>
</gene>
<feature type="transmembrane region" description="Helical" evidence="1">
    <location>
        <begin position="114"/>
        <end position="135"/>
    </location>
</feature>
<dbReference type="RefSeq" id="WP_091173489.1">
    <property type="nucleotide sequence ID" value="NZ_FNCG01000016.1"/>
</dbReference>
<feature type="transmembrane region" description="Helical" evidence="1">
    <location>
        <begin position="89"/>
        <end position="108"/>
    </location>
</feature>
<dbReference type="PANTHER" id="PTHR40407">
    <property type="entry name" value="MEMBRANE PROTEIN-LIKE PROTEIN"/>
    <property type="match status" value="1"/>
</dbReference>
<accession>A0A1G8I3R1</accession>
<feature type="transmembrane region" description="Helical" evidence="1">
    <location>
        <begin position="352"/>
        <end position="372"/>
    </location>
</feature>
<dbReference type="PANTHER" id="PTHR40407:SF1">
    <property type="entry name" value="HEPARAN-ALPHA-GLUCOSAMINIDE N-ACETYLTRANSFERASE CATALYTIC DOMAIN-CONTAINING PROTEIN"/>
    <property type="match status" value="1"/>
</dbReference>
<keyword evidence="1" id="KW-1133">Transmembrane helix</keyword>
<dbReference type="STRING" id="551996.SAMN05192573_116118"/>
<name>A0A1G8I3R1_9SPHI</name>
<feature type="transmembrane region" description="Helical" evidence="1">
    <location>
        <begin position="224"/>
        <end position="241"/>
    </location>
</feature>
<keyword evidence="4" id="KW-1185">Reference proteome</keyword>
<evidence type="ECO:0000313" key="3">
    <source>
        <dbReference type="EMBL" id="SDI13596.1"/>
    </source>
</evidence>
<feature type="domain" description="Heparan-alpha-glucosaminide N-acetyltransferase catalytic" evidence="2">
    <location>
        <begin position="8"/>
        <end position="218"/>
    </location>
</feature>
<evidence type="ECO:0000313" key="4">
    <source>
        <dbReference type="Proteomes" id="UP000199705"/>
    </source>
</evidence>
<feature type="transmembrane region" description="Helical" evidence="1">
    <location>
        <begin position="190"/>
        <end position="212"/>
    </location>
</feature>
<dbReference type="InterPro" id="IPR012429">
    <property type="entry name" value="HGSNAT_cat"/>
</dbReference>
<evidence type="ECO:0000256" key="1">
    <source>
        <dbReference type="SAM" id="Phobius"/>
    </source>
</evidence>
<keyword evidence="1" id="KW-0812">Transmembrane</keyword>
<dbReference type="Pfam" id="PF07786">
    <property type="entry name" value="HGSNAT_cat"/>
    <property type="match status" value="1"/>
</dbReference>
<feature type="transmembrane region" description="Helical" evidence="1">
    <location>
        <begin position="272"/>
        <end position="289"/>
    </location>
</feature>
<dbReference type="Proteomes" id="UP000199705">
    <property type="component" value="Unassembled WGS sequence"/>
</dbReference>
<feature type="transmembrane region" description="Helical" evidence="1">
    <location>
        <begin position="310"/>
        <end position="332"/>
    </location>
</feature>
<feature type="transmembrane region" description="Helical" evidence="1">
    <location>
        <begin position="56"/>
        <end position="77"/>
    </location>
</feature>
<reference evidence="4" key="1">
    <citation type="submission" date="2016-10" db="EMBL/GenBank/DDBJ databases">
        <authorList>
            <person name="Varghese N."/>
            <person name="Submissions S."/>
        </authorList>
    </citation>
    <scope>NUCLEOTIDE SEQUENCE [LARGE SCALE GENOMIC DNA]</scope>
    <source>
        <strain evidence="4">Gh-67</strain>
    </source>
</reference>
<dbReference type="EMBL" id="FNCG01000016">
    <property type="protein sequence ID" value="SDI13596.1"/>
    <property type="molecule type" value="Genomic_DNA"/>
</dbReference>
<dbReference type="AlphaFoldDB" id="A0A1G8I3R1"/>
<sequence>MSTILKNRITSIDFLRGTIMIIMALDHVRDYLYSGSFFYDPLDLTKTSGILFFTRWITHFCAPIFMLLAGTSAYLIGQKKTKKELSIFLVKRGLWLIFLEMFVVNFGWNFNITFPMFFFITIWALGLSMIILAALIHLPIKLVLGISVIIILGHNLLDGVHVPGSTLPAFGWSLLHDQQFFTWHKEILLVGYPIVPLMAVMSLGYCLGAWYAAGYEVSKRQRNLWIAGATCIVLFIVLRYTNLYGDPVKWNVQKNTLFTILSFIKVNKYPPSLLYLLLTLGAAFLFLSFTEKSKGAVVKVVSVYGRVPMFYYLIHIYIIHLIAIIASALTPGQDWTIWFLKQPIWFTTNLKGYGFSLPVAYLVWIGIVMALYPLCKRYDDYKQANKGKWWLSYL</sequence>
<keyword evidence="1" id="KW-0472">Membrane</keyword>
<feature type="transmembrane region" description="Helical" evidence="1">
    <location>
        <begin position="142"/>
        <end position="162"/>
    </location>
</feature>
<proteinExistence type="predicted"/>
<protein>
    <submittedName>
        <fullName evidence="3">Uncharacterized membrane protein</fullName>
    </submittedName>
</protein>
<evidence type="ECO:0000259" key="2">
    <source>
        <dbReference type="Pfam" id="PF07786"/>
    </source>
</evidence>